<dbReference type="SUPFAM" id="SSF48371">
    <property type="entry name" value="ARM repeat"/>
    <property type="match status" value="1"/>
</dbReference>
<protein>
    <submittedName>
        <fullName evidence="1">Uncharacterized protein</fullName>
    </submittedName>
</protein>
<dbReference type="PANTHER" id="PTHR16023:SF0">
    <property type="entry name" value="PROTEIN VAC14 HOMOLOG"/>
    <property type="match status" value="1"/>
</dbReference>
<dbReference type="GO" id="GO:0006661">
    <property type="term" value="P:phosphatidylinositol biosynthetic process"/>
    <property type="evidence" value="ECO:0007669"/>
    <property type="project" value="InterPro"/>
</dbReference>
<dbReference type="PANTHER" id="PTHR16023">
    <property type="entry name" value="TAX1 BINDING PROTEIN-RELATED"/>
    <property type="match status" value="1"/>
</dbReference>
<dbReference type="InParanoid" id="A0A7N2QZC6"/>
<dbReference type="EnsemblPlants" id="QL02p058898:mrna">
    <property type="protein sequence ID" value="QL02p058898:mrna"/>
    <property type="gene ID" value="QL02p058898"/>
</dbReference>
<dbReference type="GO" id="GO:0070772">
    <property type="term" value="C:PAS complex"/>
    <property type="evidence" value="ECO:0007669"/>
    <property type="project" value="InterPro"/>
</dbReference>
<accession>A0A7N2QZC6</accession>
<sequence>MALIPRHIRRNLCKRNSEIRVHAANEIKKIVEKVQKKIFDSPNEKEKVIKDIINLLVTKFVASTVENHIKGGLMGLAAVVGGLATDTNVLDPAAVPYLEVAKQSIFKFLNEIFGAICKLFAYSDLAVQNATRVTVEFALLLSYKKNFLPIDKQDIVRNHSEPRTEEFMHLLVEHINTPNPFGRKILLSWIKSVDYVGVSQVLLRKAALPDKLTRLTAISWISEFVQLGKEELVPYSAKVVGVILDSISDNDYAIRKVANQTNKMFRKILKSSNADRDVVRAIFSVVARNLSSECTKIRIQSLRWIATLSKKFAEILSSQDDLLDKLLKMLLDPSTEAVRLVLRVHARMAEDVQYFNRLIAFLLDRFRVQHSLLQTLSIATNASLVADCRLLLSQIPQVKVVHCFREANCCADALARIGTFQDLDILYYNSPPPVLLISFLLDLYGLGHARICPDLDVVAAFV</sequence>
<proteinExistence type="predicted"/>
<dbReference type="OMA" id="LGHARIC"/>
<dbReference type="InterPro" id="IPR016024">
    <property type="entry name" value="ARM-type_fold"/>
</dbReference>
<dbReference type="Gramene" id="QL02p058898:mrna">
    <property type="protein sequence ID" value="QL02p058898:mrna"/>
    <property type="gene ID" value="QL02p058898"/>
</dbReference>
<keyword evidence="2" id="KW-1185">Reference proteome</keyword>
<organism evidence="1 2">
    <name type="scientific">Quercus lobata</name>
    <name type="common">Valley oak</name>
    <dbReference type="NCBI Taxonomy" id="97700"/>
    <lineage>
        <taxon>Eukaryota</taxon>
        <taxon>Viridiplantae</taxon>
        <taxon>Streptophyta</taxon>
        <taxon>Embryophyta</taxon>
        <taxon>Tracheophyta</taxon>
        <taxon>Spermatophyta</taxon>
        <taxon>Magnoliopsida</taxon>
        <taxon>eudicotyledons</taxon>
        <taxon>Gunneridae</taxon>
        <taxon>Pentapetalae</taxon>
        <taxon>rosids</taxon>
        <taxon>fabids</taxon>
        <taxon>Fagales</taxon>
        <taxon>Fagaceae</taxon>
        <taxon>Quercus</taxon>
    </lineage>
</organism>
<reference evidence="2" key="1">
    <citation type="journal article" date="2016" name="G3 (Bethesda)">
        <title>First Draft Assembly and Annotation of the Genome of a California Endemic Oak Quercus lobata Nee (Fagaceae).</title>
        <authorList>
            <person name="Sork V.L."/>
            <person name="Fitz-Gibbon S.T."/>
            <person name="Puiu D."/>
            <person name="Crepeau M."/>
            <person name="Gugger P.F."/>
            <person name="Sherman R."/>
            <person name="Stevens K."/>
            <person name="Langley C.H."/>
            <person name="Pellegrini M."/>
            <person name="Salzberg S.L."/>
        </authorList>
    </citation>
    <scope>NUCLEOTIDE SEQUENCE [LARGE SCALE GENOMIC DNA]</scope>
    <source>
        <strain evidence="2">cv. SW786</strain>
    </source>
</reference>
<reference evidence="1" key="2">
    <citation type="submission" date="2021-01" db="UniProtKB">
        <authorList>
            <consortium name="EnsemblPlants"/>
        </authorList>
    </citation>
    <scope>IDENTIFICATION</scope>
</reference>
<evidence type="ECO:0000313" key="2">
    <source>
        <dbReference type="Proteomes" id="UP000594261"/>
    </source>
</evidence>
<name>A0A7N2QZC6_QUELO</name>
<dbReference type="Gene3D" id="1.25.10.10">
    <property type="entry name" value="Leucine-rich Repeat Variant"/>
    <property type="match status" value="1"/>
</dbReference>
<dbReference type="InterPro" id="IPR026825">
    <property type="entry name" value="Vac14"/>
</dbReference>
<dbReference type="AlphaFoldDB" id="A0A7N2QZC6"/>
<dbReference type="InterPro" id="IPR011989">
    <property type="entry name" value="ARM-like"/>
</dbReference>
<dbReference type="GO" id="GO:0010008">
    <property type="term" value="C:endosome membrane"/>
    <property type="evidence" value="ECO:0007669"/>
    <property type="project" value="TreeGrafter"/>
</dbReference>
<evidence type="ECO:0000313" key="1">
    <source>
        <dbReference type="EnsemblPlants" id="QL02p058898:mrna"/>
    </source>
</evidence>
<dbReference type="Proteomes" id="UP000594261">
    <property type="component" value="Chromosome 2"/>
</dbReference>